<evidence type="ECO:0000313" key="2">
    <source>
        <dbReference type="EMBL" id="MDI3321359.1"/>
    </source>
</evidence>
<keyword evidence="1" id="KW-1133">Transmembrane helix</keyword>
<evidence type="ECO:0000313" key="3">
    <source>
        <dbReference type="Proteomes" id="UP001226434"/>
    </source>
</evidence>
<keyword evidence="3" id="KW-1185">Reference proteome</keyword>
<dbReference type="Proteomes" id="UP001226434">
    <property type="component" value="Unassembled WGS sequence"/>
</dbReference>
<reference evidence="2 3" key="1">
    <citation type="submission" date="2023-05" db="EMBL/GenBank/DDBJ databases">
        <title>Genome sequence of Pinibacter sp. MAH-24.</title>
        <authorList>
            <person name="Huq M.A."/>
        </authorList>
    </citation>
    <scope>NUCLEOTIDE SEQUENCE [LARGE SCALE GENOMIC DNA]</scope>
    <source>
        <strain evidence="2 3">MAH-24</strain>
    </source>
</reference>
<dbReference type="RefSeq" id="WP_282335469.1">
    <property type="nucleotide sequence ID" value="NZ_JASBRG010000007.1"/>
</dbReference>
<sequence length="151" mass="17824">MFQLFKRHKKPASPLCPFWNKTALVIQARQRRLASWLEQRTRLWSKRTWQTVLIFFCIGAFIIGGWLIRVAFVNTPNTISVQELIKPPPIVPIETRVNNTQKTLHYLQQLKCHVDSLKQNEKNSFEELIKKEPRLLDSLNGLIELYNEQLK</sequence>
<dbReference type="EMBL" id="JASBRG010000007">
    <property type="protein sequence ID" value="MDI3321359.1"/>
    <property type="molecule type" value="Genomic_DNA"/>
</dbReference>
<accession>A0ABT6RHN7</accession>
<comment type="caution">
    <text evidence="2">The sequence shown here is derived from an EMBL/GenBank/DDBJ whole genome shotgun (WGS) entry which is preliminary data.</text>
</comment>
<gene>
    <name evidence="2" type="ORF">QJ048_16310</name>
</gene>
<protein>
    <submittedName>
        <fullName evidence="2">Uncharacterized protein</fullName>
    </submittedName>
</protein>
<keyword evidence="1" id="KW-0812">Transmembrane</keyword>
<keyword evidence="1" id="KW-0472">Membrane</keyword>
<proteinExistence type="predicted"/>
<feature type="transmembrane region" description="Helical" evidence="1">
    <location>
        <begin position="52"/>
        <end position="72"/>
    </location>
</feature>
<evidence type="ECO:0000256" key="1">
    <source>
        <dbReference type="SAM" id="Phobius"/>
    </source>
</evidence>
<name>A0ABT6RHN7_9BACT</name>
<organism evidence="2 3">
    <name type="scientific">Pinibacter soli</name>
    <dbReference type="NCBI Taxonomy" id="3044211"/>
    <lineage>
        <taxon>Bacteria</taxon>
        <taxon>Pseudomonadati</taxon>
        <taxon>Bacteroidota</taxon>
        <taxon>Chitinophagia</taxon>
        <taxon>Chitinophagales</taxon>
        <taxon>Chitinophagaceae</taxon>
        <taxon>Pinibacter</taxon>
    </lineage>
</organism>